<feature type="binding site" description="axial binding residue" evidence="8">
    <location>
        <position position="174"/>
    </location>
    <ligand>
        <name>chlorophyll b</name>
        <dbReference type="ChEBI" id="CHEBI:61721"/>
        <label>1</label>
    </ligand>
    <ligandPart>
        <name>Mg</name>
        <dbReference type="ChEBI" id="CHEBI:25107"/>
    </ligandPart>
</feature>
<comment type="function">
    <text evidence="1">The light-harvesting complex (LHC) functions as a light receptor, it captures and delivers excitation energy to photosystems with which it is closely associated. Energy is transferred from the carotenoid and chlorophyll C (or B) to chlorophyll A and the photosynthetic reaction centers where it is used to synthesize ATP and reducing power.</text>
</comment>
<dbReference type="GO" id="GO:0010196">
    <property type="term" value="P:nonphotochemical quenching"/>
    <property type="evidence" value="ECO:0007669"/>
    <property type="project" value="UniProtKB-ARBA"/>
</dbReference>
<dbReference type="AlphaFoldDB" id="A0A7S2ERT3"/>
<reference evidence="10" key="1">
    <citation type="submission" date="2021-01" db="EMBL/GenBank/DDBJ databases">
        <authorList>
            <person name="Corre E."/>
            <person name="Pelletier E."/>
            <person name="Niang G."/>
            <person name="Scheremetjew M."/>
            <person name="Finn R."/>
            <person name="Kale V."/>
            <person name="Holt S."/>
            <person name="Cochrane G."/>
            <person name="Meng A."/>
            <person name="Brown T."/>
            <person name="Cohen L."/>
        </authorList>
    </citation>
    <scope>NUCLEOTIDE SEQUENCE</scope>
    <source>
        <strain evidence="10">Grunow 1884</strain>
    </source>
</reference>
<feature type="binding site" evidence="8">
    <location>
        <position position="95"/>
    </location>
    <ligand>
        <name>chlorophyll a</name>
        <dbReference type="ChEBI" id="CHEBI:58416"/>
        <label>1</label>
    </ligand>
</feature>
<dbReference type="Pfam" id="PF00504">
    <property type="entry name" value="Chloroa_b-bind"/>
    <property type="match status" value="1"/>
</dbReference>
<evidence type="ECO:0000256" key="6">
    <source>
        <dbReference type="ARBA" id="ARBA00022640"/>
    </source>
</evidence>
<dbReference type="FunFam" id="1.10.3460.10:FF:000012">
    <property type="entry name" value="Fucoxanthin chlorophyll a/c protein, LI818 clade"/>
    <property type="match status" value="1"/>
</dbReference>
<dbReference type="InterPro" id="IPR022796">
    <property type="entry name" value="Chloroa_b-bind"/>
</dbReference>
<keyword evidence="5" id="KW-0602">Photosynthesis</keyword>
<organism evidence="10">
    <name type="scientific">Trieres chinensis</name>
    <name type="common">Marine centric diatom</name>
    <name type="synonym">Odontella sinensis</name>
    <dbReference type="NCBI Taxonomy" id="1514140"/>
    <lineage>
        <taxon>Eukaryota</taxon>
        <taxon>Sar</taxon>
        <taxon>Stramenopiles</taxon>
        <taxon>Ochrophyta</taxon>
        <taxon>Bacillariophyta</taxon>
        <taxon>Mediophyceae</taxon>
        <taxon>Biddulphiophycidae</taxon>
        <taxon>Eupodiscales</taxon>
        <taxon>Parodontellaceae</taxon>
        <taxon>Trieres</taxon>
    </lineage>
</organism>
<proteinExistence type="inferred from homology"/>
<evidence type="ECO:0000256" key="3">
    <source>
        <dbReference type="ARBA" id="ARBA00005933"/>
    </source>
</evidence>
<feature type="binding site" evidence="8">
    <location>
        <position position="205"/>
    </location>
    <ligand>
        <name>chlorophyll a</name>
        <dbReference type="ChEBI" id="CHEBI:58416"/>
        <label>1</label>
    </ligand>
</feature>
<feature type="binding site" evidence="8">
    <location>
        <position position="211"/>
    </location>
    <ligand>
        <name>chlorophyll a</name>
        <dbReference type="ChEBI" id="CHEBI:58416"/>
        <label>1</label>
    </ligand>
</feature>
<gene>
    <name evidence="10" type="ORF">OSIN01602_LOCUS15575</name>
</gene>
<evidence type="ECO:0000313" key="10">
    <source>
        <dbReference type="EMBL" id="CAD9350618.1"/>
    </source>
</evidence>
<evidence type="ECO:0000256" key="9">
    <source>
        <dbReference type="SAM" id="MobiDB-lite"/>
    </source>
</evidence>
<evidence type="ECO:0000256" key="1">
    <source>
        <dbReference type="ARBA" id="ARBA00004022"/>
    </source>
</evidence>
<feature type="binding site" description="axial binding residue" evidence="8">
    <location>
        <position position="100"/>
    </location>
    <ligand>
        <name>chlorophyll b</name>
        <dbReference type="ChEBI" id="CHEBI:61721"/>
        <label>1</label>
    </ligand>
    <ligandPart>
        <name>Mg</name>
        <dbReference type="ChEBI" id="CHEBI:25107"/>
    </ligandPart>
</feature>
<dbReference type="Gene3D" id="1.10.3460.10">
    <property type="entry name" value="Chlorophyll a/b binding protein domain"/>
    <property type="match status" value="1"/>
</dbReference>
<keyword evidence="7" id="KW-0437">Light-harvesting polypeptide</keyword>
<feature type="binding site" evidence="8">
    <location>
        <position position="206"/>
    </location>
    <ligand>
        <name>chlorophyll a</name>
        <dbReference type="ChEBI" id="CHEBI:58416"/>
        <label>1</label>
    </ligand>
</feature>
<dbReference type="GO" id="GO:0009644">
    <property type="term" value="P:response to high light intensity"/>
    <property type="evidence" value="ECO:0007669"/>
    <property type="project" value="UniProtKB-ARBA"/>
</dbReference>
<evidence type="ECO:0000256" key="5">
    <source>
        <dbReference type="ARBA" id="ARBA00022531"/>
    </source>
</evidence>
<evidence type="ECO:0000256" key="7">
    <source>
        <dbReference type="ARBA" id="ARBA00023243"/>
    </source>
</evidence>
<evidence type="ECO:0000256" key="2">
    <source>
        <dbReference type="ARBA" id="ARBA00004229"/>
    </source>
</evidence>
<feature type="region of interest" description="Disordered" evidence="9">
    <location>
        <begin position="1"/>
        <end position="20"/>
    </location>
</feature>
<name>A0A7S2ERT3_TRICV</name>
<dbReference type="GO" id="GO:0080183">
    <property type="term" value="P:response to photooxidative stress"/>
    <property type="evidence" value="ECO:0007669"/>
    <property type="project" value="UniProtKB-ARBA"/>
</dbReference>
<dbReference type="GO" id="GO:0009507">
    <property type="term" value="C:chloroplast"/>
    <property type="evidence" value="ECO:0007669"/>
    <property type="project" value="UniProtKB-SubCell"/>
</dbReference>
<comment type="subcellular location">
    <subcellularLocation>
        <location evidence="2">Plastid</location>
        <location evidence="2">Chloroplast</location>
    </subcellularLocation>
</comment>
<dbReference type="EMBL" id="HBGO01027089">
    <property type="protein sequence ID" value="CAD9350618.1"/>
    <property type="molecule type" value="Transcribed_RNA"/>
</dbReference>
<dbReference type="PANTHER" id="PTHR21649">
    <property type="entry name" value="CHLOROPHYLL A/B BINDING PROTEIN"/>
    <property type="match status" value="1"/>
</dbReference>
<dbReference type="GO" id="GO:0030076">
    <property type="term" value="C:light-harvesting complex"/>
    <property type="evidence" value="ECO:0007669"/>
    <property type="project" value="UniProtKB-KW"/>
</dbReference>
<comment type="similarity">
    <text evidence="3">Belongs to the fucoxanthin chlorophyll protein family.</text>
</comment>
<feature type="binding site" evidence="8">
    <location>
        <position position="98"/>
    </location>
    <ligand>
        <name>chlorophyll a</name>
        <dbReference type="ChEBI" id="CHEBI:58416"/>
        <label>1</label>
    </ligand>
</feature>
<accession>A0A7S2ERT3</accession>
<sequence>MGKAQLLSSKAHSSADASKHKPITPDIMKVAASIIALFAGSAAAFAPAGGRSTSTALNAFAEDLPGALAPVGFFDPLGFAEKADENTLKRYREAELTHGRVAMLAVVGFLAGEAVEGSSFLFDASISGPAITHIPQVPGGFWALLLASIGAAEQFRAEKGWVDPSETPVDQPGLLKADYIPGDLGFDPLGLKPEDPEEFMMMQTKELQNGRLAMLAAAGFLAQEAVDGKGILEHFQG</sequence>
<protein>
    <submittedName>
        <fullName evidence="10">Uncharacterized protein</fullName>
    </submittedName>
</protein>
<feature type="binding site" evidence="8">
    <location>
        <position position="223"/>
    </location>
    <ligand>
        <name>chlorophyll a</name>
        <dbReference type="ChEBI" id="CHEBI:58416"/>
        <label>1</label>
    </ligand>
</feature>
<evidence type="ECO:0000256" key="8">
    <source>
        <dbReference type="PIRSR" id="PIRSR601344-1"/>
    </source>
</evidence>
<keyword evidence="8" id="KW-0157">Chromophore</keyword>
<feature type="binding site" evidence="8">
    <location>
        <position position="209"/>
    </location>
    <ligand>
        <name>chlorophyll a</name>
        <dbReference type="ChEBI" id="CHEBI:58416"/>
        <label>1</label>
    </ligand>
</feature>
<dbReference type="GO" id="GO:0016020">
    <property type="term" value="C:membrane"/>
    <property type="evidence" value="ECO:0007669"/>
    <property type="project" value="InterPro"/>
</dbReference>
<dbReference type="GO" id="GO:0009765">
    <property type="term" value="P:photosynthesis, light harvesting"/>
    <property type="evidence" value="ECO:0007669"/>
    <property type="project" value="InterPro"/>
</dbReference>
<feature type="binding site" description="axial binding residue" evidence="8">
    <location>
        <position position="154"/>
    </location>
    <ligand>
        <name>chlorophyll b</name>
        <dbReference type="ChEBI" id="CHEBI:61721"/>
        <label>1</label>
    </ligand>
    <ligandPart>
        <name>Mg</name>
        <dbReference type="ChEBI" id="CHEBI:25107"/>
    </ligandPart>
</feature>
<keyword evidence="4" id="KW-0150">Chloroplast</keyword>
<keyword evidence="8" id="KW-0148">Chlorophyll</keyword>
<dbReference type="SUPFAM" id="SSF103511">
    <property type="entry name" value="Chlorophyll a-b binding protein"/>
    <property type="match status" value="1"/>
</dbReference>
<evidence type="ECO:0000256" key="4">
    <source>
        <dbReference type="ARBA" id="ARBA00022528"/>
    </source>
</evidence>
<keyword evidence="6" id="KW-0934">Plastid</keyword>
<dbReference type="GO" id="GO:0016168">
    <property type="term" value="F:chlorophyll binding"/>
    <property type="evidence" value="ECO:0007669"/>
    <property type="project" value="UniProtKB-KW"/>
</dbReference>
<dbReference type="InterPro" id="IPR001344">
    <property type="entry name" value="Chloro_AB-bd_pln"/>
</dbReference>